<dbReference type="Gene3D" id="3.40.50.150">
    <property type="entry name" value="Vaccinia Virus protein VP39"/>
    <property type="match status" value="1"/>
</dbReference>
<dbReference type="RefSeq" id="WP_125675884.1">
    <property type="nucleotide sequence ID" value="NZ_JBHTOI010000048.1"/>
</dbReference>
<dbReference type="InterPro" id="IPR031341">
    <property type="entry name" value="Methyltr_RsmF_N"/>
</dbReference>
<evidence type="ECO:0000259" key="8">
    <source>
        <dbReference type="PROSITE" id="PS51686"/>
    </source>
</evidence>
<dbReference type="PRINTS" id="PR02008">
    <property type="entry name" value="RCMTFAMILY"/>
</dbReference>
<protein>
    <submittedName>
        <fullName evidence="9">RsmB/NOP family class I SAM-dependent RNA methyltransferase</fullName>
        <ecNumber evidence="9">2.1.1.-</ecNumber>
    </submittedName>
</protein>
<dbReference type="CDD" id="cd21147">
    <property type="entry name" value="RsmF_methylt_CTD1"/>
    <property type="match status" value="1"/>
</dbReference>
<keyword evidence="10" id="KW-1185">Reference proteome</keyword>
<evidence type="ECO:0000256" key="6">
    <source>
        <dbReference type="ARBA" id="ARBA00022884"/>
    </source>
</evidence>
<dbReference type="InterPro" id="IPR001678">
    <property type="entry name" value="MeTrfase_RsmB-F_NOP2_dom"/>
</dbReference>
<feature type="binding site" evidence="7">
    <location>
        <position position="174"/>
    </location>
    <ligand>
        <name>S-adenosyl-L-methionine</name>
        <dbReference type="ChEBI" id="CHEBI:59789"/>
    </ligand>
</feature>
<dbReference type="InterPro" id="IPR027391">
    <property type="entry name" value="Nol1_Nop2_Fmu_2"/>
</dbReference>
<proteinExistence type="inferred from homology"/>
<dbReference type="InterPro" id="IPR031340">
    <property type="entry name" value="RsmF_methylt_CI"/>
</dbReference>
<evidence type="ECO:0000256" key="3">
    <source>
        <dbReference type="ARBA" id="ARBA00022603"/>
    </source>
</evidence>
<name>A0ABW4BXA8_9LACO</name>
<dbReference type="EMBL" id="JBHTOI010000048">
    <property type="protein sequence ID" value="MFD1419059.1"/>
    <property type="molecule type" value="Genomic_DNA"/>
</dbReference>
<keyword evidence="6 7" id="KW-0694">RNA-binding</keyword>
<dbReference type="PANTHER" id="PTHR22807:SF30">
    <property type="entry name" value="28S RRNA (CYTOSINE(4447)-C(5))-METHYLTRANSFERASE-RELATED"/>
    <property type="match status" value="1"/>
</dbReference>
<comment type="caution">
    <text evidence="9">The sequence shown here is derived from an EMBL/GenBank/DDBJ whole genome shotgun (WGS) entry which is preliminary data.</text>
</comment>
<feature type="domain" description="SAM-dependent MTase RsmB/NOP-type" evidence="8">
    <location>
        <begin position="1"/>
        <end position="297"/>
    </location>
</feature>
<keyword evidence="3 7" id="KW-0489">Methyltransferase</keyword>
<dbReference type="InterPro" id="IPR011023">
    <property type="entry name" value="Nop2p"/>
</dbReference>
<evidence type="ECO:0000256" key="1">
    <source>
        <dbReference type="ARBA" id="ARBA00007494"/>
    </source>
</evidence>
<keyword evidence="5 7" id="KW-0949">S-adenosyl-L-methionine</keyword>
<dbReference type="Pfam" id="PF17125">
    <property type="entry name" value="Methyltr_RsmF_N"/>
    <property type="match status" value="1"/>
</dbReference>
<dbReference type="Pfam" id="PF01189">
    <property type="entry name" value="Methyltr_RsmB-F"/>
    <property type="match status" value="1"/>
</dbReference>
<dbReference type="InterPro" id="IPR018314">
    <property type="entry name" value="RsmB/NOL1/NOP2-like_CS"/>
</dbReference>
<dbReference type="InterPro" id="IPR023267">
    <property type="entry name" value="RCMT"/>
</dbReference>
<dbReference type="PANTHER" id="PTHR22807">
    <property type="entry name" value="NOP2 YEAST -RELATED NOL1/NOP2/FMU SUN DOMAIN-CONTAINING"/>
    <property type="match status" value="1"/>
</dbReference>
<dbReference type="SUPFAM" id="SSF53335">
    <property type="entry name" value="S-adenosyl-L-methionine-dependent methyltransferases"/>
    <property type="match status" value="1"/>
</dbReference>
<dbReference type="PROSITE" id="PS01153">
    <property type="entry name" value="NOL1_NOP2_SUN"/>
    <property type="match status" value="1"/>
</dbReference>
<feature type="binding site" evidence="7">
    <location>
        <position position="129"/>
    </location>
    <ligand>
        <name>S-adenosyl-L-methionine</name>
        <dbReference type="ChEBI" id="CHEBI:59789"/>
    </ligand>
</feature>
<evidence type="ECO:0000256" key="4">
    <source>
        <dbReference type="ARBA" id="ARBA00022679"/>
    </source>
</evidence>
<dbReference type="PROSITE" id="PS51686">
    <property type="entry name" value="SAM_MT_RSMB_NOP"/>
    <property type="match status" value="1"/>
</dbReference>
<feature type="active site" description="Nucleophile" evidence="7">
    <location>
        <position position="227"/>
    </location>
</feature>
<dbReference type="Gene3D" id="3.30.70.1170">
    <property type="entry name" value="Sun protein, domain 3"/>
    <property type="match status" value="1"/>
</dbReference>
<dbReference type="InterPro" id="IPR029063">
    <property type="entry name" value="SAM-dependent_MTases_sf"/>
</dbReference>
<dbReference type="InterPro" id="IPR049560">
    <property type="entry name" value="MeTrfase_RsmB-F_NOP2_cat"/>
</dbReference>
<dbReference type="EC" id="2.1.1.-" evidence="9"/>
<evidence type="ECO:0000313" key="10">
    <source>
        <dbReference type="Proteomes" id="UP001597251"/>
    </source>
</evidence>
<dbReference type="NCBIfam" id="TIGR00446">
    <property type="entry name" value="nop2p"/>
    <property type="match status" value="1"/>
</dbReference>
<reference evidence="10" key="1">
    <citation type="journal article" date="2019" name="Int. J. Syst. Evol. Microbiol.">
        <title>The Global Catalogue of Microorganisms (GCM) 10K type strain sequencing project: providing services to taxonomists for standard genome sequencing and annotation.</title>
        <authorList>
            <consortium name="The Broad Institute Genomics Platform"/>
            <consortium name="The Broad Institute Genome Sequencing Center for Infectious Disease"/>
            <person name="Wu L."/>
            <person name="Ma J."/>
        </authorList>
    </citation>
    <scope>NUCLEOTIDE SEQUENCE [LARGE SCALE GENOMIC DNA]</scope>
    <source>
        <strain evidence="10">CCM 8936</strain>
    </source>
</reference>
<dbReference type="Pfam" id="PF17126">
    <property type="entry name" value="RsmF_methylt_CI"/>
    <property type="match status" value="1"/>
</dbReference>
<sequence length="448" mass="51105">MRVNLSDEFKTKYHGLLGDRSEKLFAAIETNSQSAFRLNPLKNDYKNVQYSLEQPIEYSKVGYFGDIDGNSIDHLSGYVYSQEPSAMYVAEVVDPQADEKVLDLCAAPGSKTTYLASIMDSQGLLVSNEINNKRARILSSNVERMGIKNAVVINNSPKDLEDGFEGYFDRILVDAPCSGEGMFRKDPEAVQYWSLEYVEQCANRQKHILDSAFKLLKDGGTLVYSTCTFAPEENEENISEFVERHPEMEIVPIKKYPGMEDGRPQWGHNNQDLTKALRMFPDQFNGEGHFICKMIKTGSASSAKVRTFKNQPTKVEMSYLDKFVKQNLTNNSLSEIFKVKDDLYQAATFDTRFKKLHVLRNGLKLGELKKNRFEPSISWMLALKPDDLNSVCELTDDQFAKYLHGESVMVDQDFSNKWIGLSYQGKLFSWGRYSNKQIKNVYPKGLRK</sequence>
<comment type="similarity">
    <text evidence="1 7">Belongs to the class I-like SAM-binding methyltransferase superfamily. RsmB/NOP family.</text>
</comment>
<comment type="caution">
    <text evidence="7">Lacks conserved residue(s) required for the propagation of feature annotation.</text>
</comment>
<dbReference type="GO" id="GO:0008168">
    <property type="term" value="F:methyltransferase activity"/>
    <property type="evidence" value="ECO:0007669"/>
    <property type="project" value="UniProtKB-KW"/>
</dbReference>
<evidence type="ECO:0000256" key="2">
    <source>
        <dbReference type="ARBA" id="ARBA00022490"/>
    </source>
</evidence>
<accession>A0ABW4BXA8</accession>
<evidence type="ECO:0000256" key="5">
    <source>
        <dbReference type="ARBA" id="ARBA00022691"/>
    </source>
</evidence>
<dbReference type="CDD" id="cd02440">
    <property type="entry name" value="AdoMet_MTases"/>
    <property type="match status" value="1"/>
</dbReference>
<feature type="binding site" evidence="7">
    <location>
        <begin position="105"/>
        <end position="111"/>
    </location>
    <ligand>
        <name>S-adenosyl-L-methionine</name>
        <dbReference type="ChEBI" id="CHEBI:59789"/>
    </ligand>
</feature>
<dbReference type="Pfam" id="PF13636">
    <property type="entry name" value="Methyltranf_PUA"/>
    <property type="match status" value="1"/>
</dbReference>
<dbReference type="GO" id="GO:0032259">
    <property type="term" value="P:methylation"/>
    <property type="evidence" value="ECO:0007669"/>
    <property type="project" value="UniProtKB-KW"/>
</dbReference>
<evidence type="ECO:0000256" key="7">
    <source>
        <dbReference type="PROSITE-ProRule" id="PRU01023"/>
    </source>
</evidence>
<keyword evidence="4 7" id="KW-0808">Transferase</keyword>
<keyword evidence="2" id="KW-0963">Cytoplasm</keyword>
<dbReference type="Proteomes" id="UP001597251">
    <property type="component" value="Unassembled WGS sequence"/>
</dbReference>
<organism evidence="9 10">
    <name type="scientific">Companilactobacillus keshanensis</name>
    <dbReference type="NCBI Taxonomy" id="2486003"/>
    <lineage>
        <taxon>Bacteria</taxon>
        <taxon>Bacillati</taxon>
        <taxon>Bacillota</taxon>
        <taxon>Bacilli</taxon>
        <taxon>Lactobacillales</taxon>
        <taxon>Lactobacillaceae</taxon>
        <taxon>Companilactobacillus</taxon>
    </lineage>
</organism>
<gene>
    <name evidence="9" type="ORF">ACFQ42_09900</name>
</gene>
<dbReference type="Gene3D" id="2.30.130.60">
    <property type="match status" value="1"/>
</dbReference>
<evidence type="ECO:0000313" key="9">
    <source>
        <dbReference type="EMBL" id="MFD1419059.1"/>
    </source>
</evidence>